<organism evidence="1 2">
    <name type="scientific">Bimuria novae-zelandiae CBS 107.79</name>
    <dbReference type="NCBI Taxonomy" id="1447943"/>
    <lineage>
        <taxon>Eukaryota</taxon>
        <taxon>Fungi</taxon>
        <taxon>Dikarya</taxon>
        <taxon>Ascomycota</taxon>
        <taxon>Pezizomycotina</taxon>
        <taxon>Dothideomycetes</taxon>
        <taxon>Pleosporomycetidae</taxon>
        <taxon>Pleosporales</taxon>
        <taxon>Massarineae</taxon>
        <taxon>Didymosphaeriaceae</taxon>
        <taxon>Bimuria</taxon>
    </lineage>
</organism>
<gene>
    <name evidence="1" type="ORF">BU23DRAFT_571768</name>
</gene>
<dbReference type="EMBL" id="ML976712">
    <property type="protein sequence ID" value="KAF1969199.1"/>
    <property type="molecule type" value="Genomic_DNA"/>
</dbReference>
<dbReference type="AlphaFoldDB" id="A0A6A5UZ34"/>
<protein>
    <submittedName>
        <fullName evidence="1">Uncharacterized protein</fullName>
    </submittedName>
</protein>
<evidence type="ECO:0000313" key="1">
    <source>
        <dbReference type="EMBL" id="KAF1969199.1"/>
    </source>
</evidence>
<dbReference type="OrthoDB" id="4585232at2759"/>
<sequence>MSDVGKMTEVTDRNTANIRIYCDNEKRWKARVDPVTQQNNGGYEDVDNCIQYSGLPRFSLTGCHDTRGGVQFTHAQTYRTYMEGEPPPPPQKKKKADLRDTITMYEMGLLKGSRGRKVLSDLGLHLDLTELPDGIETISIHPSKTIFHEVRICLQIDVASLSHFHGYDTIYNAYFFANPKSVVRIRHLNVDELS</sequence>
<accession>A0A6A5UZ34</accession>
<name>A0A6A5UZ34_9PLEO</name>
<dbReference type="Proteomes" id="UP000800036">
    <property type="component" value="Unassembled WGS sequence"/>
</dbReference>
<keyword evidence="2" id="KW-1185">Reference proteome</keyword>
<evidence type="ECO:0000313" key="2">
    <source>
        <dbReference type="Proteomes" id="UP000800036"/>
    </source>
</evidence>
<proteinExistence type="predicted"/>
<reference evidence="1" key="1">
    <citation type="journal article" date="2020" name="Stud. Mycol.">
        <title>101 Dothideomycetes genomes: a test case for predicting lifestyles and emergence of pathogens.</title>
        <authorList>
            <person name="Haridas S."/>
            <person name="Albert R."/>
            <person name="Binder M."/>
            <person name="Bloem J."/>
            <person name="Labutti K."/>
            <person name="Salamov A."/>
            <person name="Andreopoulos B."/>
            <person name="Baker S."/>
            <person name="Barry K."/>
            <person name="Bills G."/>
            <person name="Bluhm B."/>
            <person name="Cannon C."/>
            <person name="Castanera R."/>
            <person name="Culley D."/>
            <person name="Daum C."/>
            <person name="Ezra D."/>
            <person name="Gonzalez J."/>
            <person name="Henrissat B."/>
            <person name="Kuo A."/>
            <person name="Liang C."/>
            <person name="Lipzen A."/>
            <person name="Lutzoni F."/>
            <person name="Magnuson J."/>
            <person name="Mondo S."/>
            <person name="Nolan M."/>
            <person name="Ohm R."/>
            <person name="Pangilinan J."/>
            <person name="Park H.-J."/>
            <person name="Ramirez L."/>
            <person name="Alfaro M."/>
            <person name="Sun H."/>
            <person name="Tritt A."/>
            <person name="Yoshinaga Y."/>
            <person name="Zwiers L.-H."/>
            <person name="Turgeon B."/>
            <person name="Goodwin S."/>
            <person name="Spatafora J."/>
            <person name="Crous P."/>
            <person name="Grigoriev I."/>
        </authorList>
    </citation>
    <scope>NUCLEOTIDE SEQUENCE</scope>
    <source>
        <strain evidence="1">CBS 107.79</strain>
    </source>
</reference>